<comment type="caution">
    <text evidence="3">The sequence shown here is derived from an EMBL/GenBank/DDBJ whole genome shotgun (WGS) entry which is preliminary data.</text>
</comment>
<evidence type="ECO:0000256" key="1">
    <source>
        <dbReference type="ARBA" id="ARBA00022679"/>
    </source>
</evidence>
<evidence type="ECO:0000256" key="2">
    <source>
        <dbReference type="RuleBase" id="RU003750"/>
    </source>
</evidence>
<keyword evidence="4" id="KW-1185">Reference proteome</keyword>
<comment type="similarity">
    <text evidence="2">Belongs to the CDP-alcohol phosphatidyltransferase class-I family.</text>
</comment>
<reference evidence="3 4" key="1">
    <citation type="submission" date="2023-10" db="EMBL/GenBank/DDBJ databases">
        <title>A novel Glycoside Hydrolase 43-Like Enzyme from Clostrdium boliviensis is an Endo-xylanase, and a Candidate for Xylooligosaccharides Production from Different Xylan Substrates.</title>
        <authorList>
            <person name="Alvarez M.T."/>
            <person name="Rocabado-Villegas L.R."/>
            <person name="Salas-Veizaga D.M."/>
            <person name="Linares-Pasten J.A."/>
            <person name="Gudmundsdottir E.E."/>
            <person name="Hreggvidsson G.O."/>
            <person name="Adlercreutz P."/>
            <person name="Nordberg Karlsson E."/>
        </authorList>
    </citation>
    <scope>NUCLEOTIDE SEQUENCE [LARGE SCALE GENOMIC DNA]</scope>
    <source>
        <strain evidence="3 4">E-1</strain>
    </source>
</reference>
<dbReference type="Proteomes" id="UP001276854">
    <property type="component" value="Unassembled WGS sequence"/>
</dbReference>
<keyword evidence="1 2" id="KW-0808">Transferase</keyword>
<proteinExistence type="inferred from homology"/>
<dbReference type="Pfam" id="PF01066">
    <property type="entry name" value="CDP-OH_P_transf"/>
    <property type="match status" value="1"/>
</dbReference>
<organism evidence="3 4">
    <name type="scientific">Clostridium boliviensis</name>
    <dbReference type="NCBI Taxonomy" id="318465"/>
    <lineage>
        <taxon>Bacteria</taxon>
        <taxon>Bacillati</taxon>
        <taxon>Bacillota</taxon>
        <taxon>Clostridia</taxon>
        <taxon>Eubacteriales</taxon>
        <taxon>Clostridiaceae</taxon>
        <taxon>Clostridium</taxon>
    </lineage>
</organism>
<dbReference type="InterPro" id="IPR048254">
    <property type="entry name" value="CDP_ALCOHOL_P_TRANSF_CS"/>
</dbReference>
<accession>A0ABU4GMU7</accession>
<gene>
    <name evidence="3" type="ORF">RZO55_15340</name>
</gene>
<sequence length="179" mass="20571">MKNIPNYITAIRLALSVLLYFITDNWTLFLMIYFVCGISDVLDGFLARMFHLQTKTGARLDSLADFIFFFSAFFRMLLSYGLTIPSPVIWGTILVALIRFFNLYITRRKFGLTGILHTIGNKLSGFIFFIACPAAVMMDDLSLWIVFIPLISSLEETFILLQSKTYDPDIKSFYHISNK</sequence>
<evidence type="ECO:0000313" key="4">
    <source>
        <dbReference type="Proteomes" id="UP001276854"/>
    </source>
</evidence>
<dbReference type="PROSITE" id="PS00379">
    <property type="entry name" value="CDP_ALCOHOL_P_TRANSF"/>
    <property type="match status" value="1"/>
</dbReference>
<name>A0ABU4GMU7_9CLOT</name>
<dbReference type="InterPro" id="IPR000462">
    <property type="entry name" value="CDP-OH_P_trans"/>
</dbReference>
<evidence type="ECO:0000313" key="3">
    <source>
        <dbReference type="EMBL" id="MDW2798948.1"/>
    </source>
</evidence>
<protein>
    <submittedName>
        <fullName evidence="3">CDP-alcohol phosphatidyltransferase family protein</fullName>
    </submittedName>
</protein>
<dbReference type="EMBL" id="JAWONS010000240">
    <property type="protein sequence ID" value="MDW2798948.1"/>
    <property type="molecule type" value="Genomic_DNA"/>
</dbReference>
<dbReference type="Gene3D" id="1.20.120.1760">
    <property type="match status" value="1"/>
</dbReference>
<dbReference type="InterPro" id="IPR043130">
    <property type="entry name" value="CDP-OH_PTrfase_TM_dom"/>
</dbReference>